<evidence type="ECO:0000256" key="10">
    <source>
        <dbReference type="ARBA" id="ARBA00022801"/>
    </source>
</evidence>
<evidence type="ECO:0000256" key="2">
    <source>
        <dbReference type="ARBA" id="ARBA00022562"/>
    </source>
</evidence>
<comment type="subcellular location">
    <subcellularLocation>
        <location evidence="1">Host nucleus</location>
    </subcellularLocation>
</comment>
<evidence type="ECO:0000256" key="12">
    <source>
        <dbReference type="ARBA" id="ARBA00023125"/>
    </source>
</evidence>
<protein>
    <submittedName>
        <fullName evidence="14">Replication-associated protein</fullName>
    </submittedName>
</protein>
<keyword evidence="8" id="KW-0547">Nucleotide-binding</keyword>
<dbReference type="InterPro" id="IPR049912">
    <property type="entry name" value="CRESS_DNA_REP"/>
</dbReference>
<keyword evidence="9" id="KW-0255">Endonuclease</keyword>
<evidence type="ECO:0000256" key="8">
    <source>
        <dbReference type="ARBA" id="ARBA00022741"/>
    </source>
</evidence>
<keyword evidence="6" id="KW-0540">Nuclease</keyword>
<dbReference type="GO" id="GO:0004519">
    <property type="term" value="F:endonuclease activity"/>
    <property type="evidence" value="ECO:0007669"/>
    <property type="project" value="UniProtKB-KW"/>
</dbReference>
<dbReference type="SUPFAM" id="SSF55464">
    <property type="entry name" value="Origin of replication-binding domain, RBD-like"/>
    <property type="match status" value="1"/>
</dbReference>
<dbReference type="Gene3D" id="3.40.1310.20">
    <property type="match status" value="1"/>
</dbReference>
<dbReference type="Pfam" id="PF00799">
    <property type="entry name" value="Gemini_AL1"/>
    <property type="match status" value="1"/>
</dbReference>
<evidence type="ECO:0000256" key="4">
    <source>
        <dbReference type="ARBA" id="ARBA00022695"/>
    </source>
</evidence>
<evidence type="ECO:0000256" key="7">
    <source>
        <dbReference type="ARBA" id="ARBA00022723"/>
    </source>
</evidence>
<accession>A0A4Y5QCM5</accession>
<dbReference type="GO" id="GO:0046872">
    <property type="term" value="F:metal ion binding"/>
    <property type="evidence" value="ECO:0007669"/>
    <property type="project" value="UniProtKB-KW"/>
</dbReference>
<name>A0A4Y5QCM5_9VIRU</name>
<feature type="domain" description="CRESS-DNA virus Rep endonuclease" evidence="13">
    <location>
        <begin position="4"/>
        <end position="117"/>
    </location>
</feature>
<keyword evidence="5" id="KW-0235">DNA replication</keyword>
<dbReference type="EMBL" id="MH939439">
    <property type="protein sequence ID" value="QCX29515.1"/>
    <property type="molecule type" value="Genomic_DNA"/>
</dbReference>
<keyword evidence="11" id="KW-0190">Covalent protein-DNA linkage</keyword>
<sequence length="356" mass="40134">MPFRFQAKYGLLTYPQCGDNAGEAQRRALDAWRVVEHLGQLGAECIVGRESHGDGGVHLHAFFMFESKFRSSDVRVFDVDGHHPNVSRGYANPADGYDYAIKDGDVVAGGLERPGEHDVQKHSVWSRIIEAETESEFWALARELDPRAVCISFTSLRAYCGHRYAPARTEYRSPSGIRFDTSQYPELQQWVDNELGERTDQRGGPSPHLQAGYANPFYTSPKSLILWGTTRLGKTLWARSLGKHAYFGGLYSMDEPIDGATYAIFDDVMGGLDFFPGYKQWLGGQRCFYVTDKYKGKQYIEWGRPTIWLANSDPRDAQKADVYWLQGNCTIVHIDTPIFRASTPECLTESQAGRSD</sequence>
<keyword evidence="12" id="KW-0238">DNA-binding</keyword>
<dbReference type="InterPro" id="IPR001301">
    <property type="entry name" value="Gemini_AL1_CLV"/>
</dbReference>
<keyword evidence="4" id="KW-0548">Nucleotidyltransferase</keyword>
<keyword evidence="7" id="KW-0479">Metal-binding</keyword>
<evidence type="ECO:0000256" key="6">
    <source>
        <dbReference type="ARBA" id="ARBA00022722"/>
    </source>
</evidence>
<evidence type="ECO:0000256" key="5">
    <source>
        <dbReference type="ARBA" id="ARBA00022705"/>
    </source>
</evidence>
<evidence type="ECO:0000256" key="11">
    <source>
        <dbReference type="ARBA" id="ARBA00023124"/>
    </source>
</evidence>
<dbReference type="GO" id="GO:0042025">
    <property type="term" value="C:host cell nucleus"/>
    <property type="evidence" value="ECO:0007669"/>
    <property type="project" value="UniProtKB-SubCell"/>
</dbReference>
<keyword evidence="3" id="KW-0808">Transferase</keyword>
<evidence type="ECO:0000313" key="14">
    <source>
        <dbReference type="EMBL" id="QCX29515.1"/>
    </source>
</evidence>
<evidence type="ECO:0000259" key="13">
    <source>
        <dbReference type="PROSITE" id="PS52020"/>
    </source>
</evidence>
<evidence type="ECO:0000256" key="9">
    <source>
        <dbReference type="ARBA" id="ARBA00022759"/>
    </source>
</evidence>
<dbReference type="GO" id="GO:0006260">
    <property type="term" value="P:DNA replication"/>
    <property type="evidence" value="ECO:0007669"/>
    <property type="project" value="UniProtKB-KW"/>
</dbReference>
<proteinExistence type="predicted"/>
<dbReference type="PROSITE" id="PS52020">
    <property type="entry name" value="CRESS_DNA_REP"/>
    <property type="match status" value="1"/>
</dbReference>
<reference evidence="14" key="1">
    <citation type="submission" date="2018-09" db="EMBL/GenBank/DDBJ databases">
        <title>Diverse plant associated genomoviruses.</title>
        <authorList>
            <person name="Richet C."/>
            <person name="Kraberger S."/>
            <person name="Filloux D."/>
            <person name="Fontenele R.S."/>
            <person name="Ribeiro S.G."/>
            <person name="Martin D.P."/>
            <person name="Lamas N.S."/>
            <person name="McCarthy J."/>
            <person name="Lefeuvre P."/>
            <person name="Roumagnac P."/>
            <person name="Varsani A."/>
        </authorList>
    </citation>
    <scope>NUCLEOTIDE SEQUENCE</scope>
    <source>
        <strain evidence="14">QS37_F24</strain>
    </source>
</reference>
<dbReference type="GO" id="GO:0005198">
    <property type="term" value="F:structural molecule activity"/>
    <property type="evidence" value="ECO:0007669"/>
    <property type="project" value="InterPro"/>
</dbReference>
<evidence type="ECO:0000256" key="3">
    <source>
        <dbReference type="ARBA" id="ARBA00022679"/>
    </source>
</evidence>
<dbReference type="PRINTS" id="PR00228">
    <property type="entry name" value="GEMCOATCLVL1"/>
</dbReference>
<keyword evidence="2" id="KW-1048">Host nucleus</keyword>
<organism evidence="14">
    <name type="scientific">Plant associated genomovirus 3</name>
    <dbReference type="NCBI Taxonomy" id="2584397"/>
    <lineage>
        <taxon>Viruses</taxon>
        <taxon>Monodnaviria</taxon>
        <taxon>Shotokuvirae</taxon>
        <taxon>Cressdnaviricota</taxon>
        <taxon>Repensiviricetes</taxon>
        <taxon>Geplafuvirales</taxon>
        <taxon>Genomoviridae</taxon>
        <taxon>Gemykibivirus</taxon>
        <taxon>Gemykibivirus cynas1</taxon>
    </lineage>
</organism>
<dbReference type="GO" id="GO:0003677">
    <property type="term" value="F:DNA binding"/>
    <property type="evidence" value="ECO:0007669"/>
    <property type="project" value="UniProtKB-KW"/>
</dbReference>
<dbReference type="GO" id="GO:0016779">
    <property type="term" value="F:nucleotidyltransferase activity"/>
    <property type="evidence" value="ECO:0007669"/>
    <property type="project" value="UniProtKB-KW"/>
</dbReference>
<dbReference type="GO" id="GO:0000166">
    <property type="term" value="F:nucleotide binding"/>
    <property type="evidence" value="ECO:0007669"/>
    <property type="project" value="UniProtKB-KW"/>
</dbReference>
<dbReference type="GO" id="GO:0016787">
    <property type="term" value="F:hydrolase activity"/>
    <property type="evidence" value="ECO:0007669"/>
    <property type="project" value="UniProtKB-KW"/>
</dbReference>
<keyword evidence="10" id="KW-0378">Hydrolase</keyword>
<evidence type="ECO:0000256" key="1">
    <source>
        <dbReference type="ARBA" id="ARBA00004147"/>
    </source>
</evidence>